<evidence type="ECO:0000259" key="5">
    <source>
        <dbReference type="PROSITE" id="PS50977"/>
    </source>
</evidence>
<dbReference type="PANTHER" id="PTHR30055:SF174">
    <property type="entry name" value="TRANSCRIPTIONAL REGULATORY PROTEIN (PROBABLY TETR-FAMILY)-RELATED"/>
    <property type="match status" value="1"/>
</dbReference>
<evidence type="ECO:0000256" key="3">
    <source>
        <dbReference type="ARBA" id="ARBA00023163"/>
    </source>
</evidence>
<gene>
    <name evidence="6" type="ORF">RM780_06290</name>
</gene>
<dbReference type="InterPro" id="IPR036271">
    <property type="entry name" value="Tet_transcr_reg_TetR-rel_C_sf"/>
</dbReference>
<dbReference type="InterPro" id="IPR054129">
    <property type="entry name" value="DesT_TetR_C"/>
</dbReference>
<evidence type="ECO:0000256" key="2">
    <source>
        <dbReference type="ARBA" id="ARBA00023125"/>
    </source>
</evidence>
<dbReference type="Proteomes" id="UP001183388">
    <property type="component" value="Unassembled WGS sequence"/>
</dbReference>
<feature type="DNA-binding region" description="H-T-H motif" evidence="4">
    <location>
        <begin position="44"/>
        <end position="63"/>
    </location>
</feature>
<dbReference type="InterPro" id="IPR001647">
    <property type="entry name" value="HTH_TetR"/>
</dbReference>
<keyword evidence="1" id="KW-0805">Transcription regulation</keyword>
<proteinExistence type="predicted"/>
<dbReference type="Pfam" id="PF00440">
    <property type="entry name" value="TetR_N"/>
    <property type="match status" value="1"/>
</dbReference>
<dbReference type="SUPFAM" id="SSF48498">
    <property type="entry name" value="Tetracyclin repressor-like, C-terminal domain"/>
    <property type="match status" value="1"/>
</dbReference>
<organism evidence="6 7">
    <name type="scientific">Streptomyces boetiae</name>
    <dbReference type="NCBI Taxonomy" id="3075541"/>
    <lineage>
        <taxon>Bacteria</taxon>
        <taxon>Bacillati</taxon>
        <taxon>Actinomycetota</taxon>
        <taxon>Actinomycetes</taxon>
        <taxon>Kitasatosporales</taxon>
        <taxon>Streptomycetaceae</taxon>
        <taxon>Streptomyces</taxon>
    </lineage>
</organism>
<dbReference type="InterPro" id="IPR050109">
    <property type="entry name" value="HTH-type_TetR-like_transc_reg"/>
</dbReference>
<evidence type="ECO:0000313" key="7">
    <source>
        <dbReference type="Proteomes" id="UP001183388"/>
    </source>
</evidence>
<reference evidence="7" key="1">
    <citation type="submission" date="2023-07" db="EMBL/GenBank/DDBJ databases">
        <title>30 novel species of actinomycetes from the DSMZ collection.</title>
        <authorList>
            <person name="Nouioui I."/>
        </authorList>
    </citation>
    <scope>NUCLEOTIDE SEQUENCE [LARGE SCALE GENOMIC DNA]</scope>
    <source>
        <strain evidence="7">DSM 44917</strain>
    </source>
</reference>
<dbReference type="InterPro" id="IPR009057">
    <property type="entry name" value="Homeodomain-like_sf"/>
</dbReference>
<dbReference type="Pfam" id="PF21943">
    <property type="entry name" value="TetR_C_46"/>
    <property type="match status" value="1"/>
</dbReference>
<protein>
    <submittedName>
        <fullName evidence="6">TetR/AcrR family transcriptional regulator</fullName>
    </submittedName>
</protein>
<dbReference type="Gene3D" id="1.10.357.10">
    <property type="entry name" value="Tetracycline Repressor, domain 2"/>
    <property type="match status" value="1"/>
</dbReference>
<dbReference type="EMBL" id="JAVREN010000006">
    <property type="protein sequence ID" value="MDT0306569.1"/>
    <property type="molecule type" value="Genomic_DNA"/>
</dbReference>
<evidence type="ECO:0000256" key="4">
    <source>
        <dbReference type="PROSITE-ProRule" id="PRU00335"/>
    </source>
</evidence>
<dbReference type="PRINTS" id="PR00455">
    <property type="entry name" value="HTHTETR"/>
</dbReference>
<keyword evidence="3" id="KW-0804">Transcription</keyword>
<feature type="domain" description="HTH tetR-type" evidence="5">
    <location>
        <begin position="21"/>
        <end position="81"/>
    </location>
</feature>
<accession>A0ABU2L4T3</accession>
<dbReference type="SUPFAM" id="SSF46689">
    <property type="entry name" value="Homeodomain-like"/>
    <property type="match status" value="1"/>
</dbReference>
<keyword evidence="2 4" id="KW-0238">DNA-binding</keyword>
<name>A0ABU2L4T3_9ACTN</name>
<evidence type="ECO:0000313" key="6">
    <source>
        <dbReference type="EMBL" id="MDT0306569.1"/>
    </source>
</evidence>
<sequence>MNEETVRRPRAGRARTRLDTGQRREQLLSIGLELFAERPYDEVWIEQVAELANVSRGLLYHYFPTKRDFFVAVIRREGERLFEMTGTDPGAPAADRLAAGLDAYLSYAEGHAKGYRAFHRANVTSDQEIREIYEELLVQQQERIVEVLTEDCRAPAETLRLAVRGWLAFIVTVCLEWLATRSPSREEVRDLCIRTLLCAVSPRAHG</sequence>
<dbReference type="PANTHER" id="PTHR30055">
    <property type="entry name" value="HTH-TYPE TRANSCRIPTIONAL REGULATOR RUTR"/>
    <property type="match status" value="1"/>
</dbReference>
<keyword evidence="7" id="KW-1185">Reference proteome</keyword>
<dbReference type="RefSeq" id="WP_311629494.1">
    <property type="nucleotide sequence ID" value="NZ_JAVREN010000006.1"/>
</dbReference>
<dbReference type="PROSITE" id="PS50977">
    <property type="entry name" value="HTH_TETR_2"/>
    <property type="match status" value="1"/>
</dbReference>
<comment type="caution">
    <text evidence="6">The sequence shown here is derived from an EMBL/GenBank/DDBJ whole genome shotgun (WGS) entry which is preliminary data.</text>
</comment>
<evidence type="ECO:0000256" key="1">
    <source>
        <dbReference type="ARBA" id="ARBA00023015"/>
    </source>
</evidence>